<dbReference type="PANTHER" id="PTHR12841:SF6">
    <property type="entry name" value="PROTEIN UNC-50 HOMOLOG"/>
    <property type="match status" value="1"/>
</dbReference>
<organism evidence="7 8">
    <name type="scientific">Pocillopora damicornis</name>
    <name type="common">Cauliflower coral</name>
    <name type="synonym">Millepora damicornis</name>
    <dbReference type="NCBI Taxonomy" id="46731"/>
    <lineage>
        <taxon>Eukaryota</taxon>
        <taxon>Metazoa</taxon>
        <taxon>Cnidaria</taxon>
        <taxon>Anthozoa</taxon>
        <taxon>Hexacorallia</taxon>
        <taxon>Scleractinia</taxon>
        <taxon>Astrocoeniina</taxon>
        <taxon>Pocilloporidae</taxon>
        <taxon>Pocillopora</taxon>
    </lineage>
</organism>
<dbReference type="EMBL" id="RCHS01000024">
    <property type="protein sequence ID" value="RMX61363.1"/>
    <property type="molecule type" value="Genomic_DNA"/>
</dbReference>
<feature type="transmembrane region" description="Helical" evidence="6">
    <location>
        <begin position="192"/>
        <end position="216"/>
    </location>
</feature>
<feature type="transmembrane region" description="Helical" evidence="6">
    <location>
        <begin position="79"/>
        <end position="96"/>
    </location>
</feature>
<evidence type="ECO:0000313" key="8">
    <source>
        <dbReference type="Proteomes" id="UP000275408"/>
    </source>
</evidence>
<feature type="transmembrane region" description="Helical" evidence="6">
    <location>
        <begin position="222"/>
        <end position="244"/>
    </location>
</feature>
<evidence type="ECO:0000256" key="2">
    <source>
        <dbReference type="ARBA" id="ARBA00006293"/>
    </source>
</evidence>
<keyword evidence="8" id="KW-1185">Reference proteome</keyword>
<feature type="transmembrane region" description="Helical" evidence="6">
    <location>
        <begin position="108"/>
        <end position="131"/>
    </location>
</feature>
<comment type="similarity">
    <text evidence="2">Belongs to the unc-50 family.</text>
</comment>
<dbReference type="PANTHER" id="PTHR12841">
    <property type="entry name" value="PROTEIN UNC-50 HOMOLOG"/>
    <property type="match status" value="1"/>
</dbReference>
<reference evidence="7 8" key="1">
    <citation type="journal article" date="2018" name="Sci. Rep.">
        <title>Comparative analysis of the Pocillopora damicornis genome highlights role of immune system in coral evolution.</title>
        <authorList>
            <person name="Cunning R."/>
            <person name="Bay R.A."/>
            <person name="Gillette P."/>
            <person name="Baker A.C."/>
            <person name="Traylor-Knowles N."/>
        </authorList>
    </citation>
    <scope>NUCLEOTIDE SEQUENCE [LARGE SCALE GENOMIC DNA]</scope>
    <source>
        <strain evidence="7">RSMAS</strain>
        <tissue evidence="7">Whole animal</tissue>
    </source>
</reference>
<evidence type="ECO:0000313" key="7">
    <source>
        <dbReference type="EMBL" id="RMX61363.1"/>
    </source>
</evidence>
<keyword evidence="4 6" id="KW-1133">Transmembrane helix</keyword>
<sequence>MLPEPANSSYHSPSKKRSRCMSTSMQYKFLRRILKYRHMDFEFALWQMLYLCVSPRKVYRNFHYHKQTKDQWARDDPAFLVLLSIWLCASSIGFAVMLKLPFLGFLKFLLWVVFVDCIAVGLIIASLLWFFCNRYLRISTAHDPGQRVEWAYAFDVHLNAFFPLLLILHVIQLFCMKIIIDNPWFISRFIGNSLWLIALVYYIYISFLGYSALPFLRSTVVLLYPVLLVVMGYIVSLAVGWNIGQTFLHFYEYRVLQKCEDEW</sequence>
<comment type="subcellular location">
    <subcellularLocation>
        <location evidence="1">Membrane</location>
        <topology evidence="1">Multi-pass membrane protein</topology>
    </subcellularLocation>
</comment>
<protein>
    <submittedName>
        <fullName evidence="7">Uncharacterized protein</fullName>
    </submittedName>
</protein>
<dbReference type="Pfam" id="PF05216">
    <property type="entry name" value="UNC-50"/>
    <property type="match status" value="1"/>
</dbReference>
<keyword evidence="3 6" id="KW-0812">Transmembrane</keyword>
<comment type="caution">
    <text evidence="7">The sequence shown here is derived from an EMBL/GenBank/DDBJ whole genome shotgun (WGS) entry which is preliminary data.</text>
</comment>
<feature type="transmembrane region" description="Helical" evidence="6">
    <location>
        <begin position="160"/>
        <end position="180"/>
    </location>
</feature>
<dbReference type="Proteomes" id="UP000275408">
    <property type="component" value="Unassembled WGS sequence"/>
</dbReference>
<dbReference type="GO" id="GO:0000139">
    <property type="term" value="C:Golgi membrane"/>
    <property type="evidence" value="ECO:0007669"/>
    <property type="project" value="TreeGrafter"/>
</dbReference>
<evidence type="ECO:0000256" key="1">
    <source>
        <dbReference type="ARBA" id="ARBA00004141"/>
    </source>
</evidence>
<accession>A0A3M6V5W2</accession>
<dbReference type="STRING" id="46731.A0A3M6V5W2"/>
<dbReference type="OrthoDB" id="10027013at2759"/>
<name>A0A3M6V5W2_POCDA</name>
<gene>
    <name evidence="7" type="ORF">pdam_00020185</name>
</gene>
<evidence type="ECO:0000256" key="4">
    <source>
        <dbReference type="ARBA" id="ARBA00022989"/>
    </source>
</evidence>
<proteinExistence type="inferred from homology"/>
<evidence type="ECO:0000256" key="3">
    <source>
        <dbReference type="ARBA" id="ARBA00022692"/>
    </source>
</evidence>
<dbReference type="AlphaFoldDB" id="A0A3M6V5W2"/>
<keyword evidence="5 6" id="KW-0472">Membrane</keyword>
<evidence type="ECO:0000256" key="6">
    <source>
        <dbReference type="SAM" id="Phobius"/>
    </source>
</evidence>
<evidence type="ECO:0000256" key="5">
    <source>
        <dbReference type="ARBA" id="ARBA00023136"/>
    </source>
</evidence>
<dbReference type="InterPro" id="IPR007881">
    <property type="entry name" value="UNC-50"/>
</dbReference>